<organism evidence="4 5">
    <name type="scientific">Reyranella humidisoli</name>
    <dbReference type="NCBI Taxonomy" id="2849149"/>
    <lineage>
        <taxon>Bacteria</taxon>
        <taxon>Pseudomonadati</taxon>
        <taxon>Pseudomonadota</taxon>
        <taxon>Alphaproteobacteria</taxon>
        <taxon>Hyphomicrobiales</taxon>
        <taxon>Reyranellaceae</taxon>
        <taxon>Reyranella</taxon>
    </lineage>
</organism>
<reference evidence="4 5" key="1">
    <citation type="submission" date="2021-06" db="EMBL/GenBank/DDBJ databases">
        <authorList>
            <person name="Lee D.H."/>
        </authorList>
    </citation>
    <scope>NUCLEOTIDE SEQUENCE [LARGE SCALE GENOMIC DNA]</scope>
    <source>
        <strain evidence="4 5">MMS21-HV4-11</strain>
    </source>
</reference>
<dbReference type="Pfam" id="PF00496">
    <property type="entry name" value="SBP_bac_5"/>
    <property type="match status" value="1"/>
</dbReference>
<dbReference type="Proteomes" id="UP000727907">
    <property type="component" value="Unassembled WGS sequence"/>
</dbReference>
<proteinExistence type="inferred from homology"/>
<dbReference type="InterPro" id="IPR030678">
    <property type="entry name" value="Peptide/Ni-bd"/>
</dbReference>
<comment type="subcellular location">
    <subcellularLocation>
        <location evidence="1">Periplasm</location>
    </subcellularLocation>
</comment>
<dbReference type="CDD" id="cd08513">
    <property type="entry name" value="PBP2_thermophilic_Hb8_like"/>
    <property type="match status" value="1"/>
</dbReference>
<dbReference type="PANTHER" id="PTHR30290">
    <property type="entry name" value="PERIPLASMIC BINDING COMPONENT OF ABC TRANSPORTER"/>
    <property type="match status" value="1"/>
</dbReference>
<protein>
    <submittedName>
        <fullName evidence="4">Peptide ABC transporter substrate-binding protein</fullName>
    </submittedName>
</protein>
<gene>
    <name evidence="4" type="ORF">KQ910_20205</name>
</gene>
<evidence type="ECO:0000313" key="5">
    <source>
        <dbReference type="Proteomes" id="UP000727907"/>
    </source>
</evidence>
<sequence length="596" mass="65532">MNEREIRGLVGKVKAGKLSRRGFVQAMMAVGIGAPVAGQILVSSGVAMAQPASTYKPTKRGGGGPLKLLWWQGPTLLNPHFAVGTKDQDGSRLFYEPLAAWDPDGNLKPKLAAEIPTKENGGLSADGLTVTWKLKQGVTWHDGKPFTADDVVFNWEYAKDPATAAYTIASYQDVMVAKVDQYTVTVKFKKPTPFWADAFVGTRGMLIPKHLFADYIGAKSRDAPTNLKPVGTGPYMFKDFKPGDLVTGVMNPNYHQANKPYFDSVEMKGGGDAVSAARAVLQTGEFDFAWNLQVEDEILSRLEKGGKGSVSVTPGGNIEFLLLNTTDPWTEVDGERSSLKTKHPTLSDPEVRKAMALLVDNKSIQDHIYGRTGPATRNFLYGPPRFDSKNNPIEFNVDKANDILEKAGWKKGADGIRAKDGKKLKFVYQTSINQPRQKTQAIIKQAAQKAGIDIELKSVTASVFFSSDVANPDTYTKFYTDLEMYTTTMGQPDPGTHMLQFVSTEAATKANKWQGRNITRWQSPEADKIYRETEAELDPVKRAASFIKLNDLAIQNQIVMGIVQRPTVSAKTAKLNCNISGWDNNTSDLSDWFKDA</sequence>
<name>A0ABS6IQX0_9HYPH</name>
<dbReference type="PROSITE" id="PS51318">
    <property type="entry name" value="TAT"/>
    <property type="match status" value="1"/>
</dbReference>
<keyword evidence="5" id="KW-1185">Reference proteome</keyword>
<dbReference type="InterPro" id="IPR039424">
    <property type="entry name" value="SBP_5"/>
</dbReference>
<dbReference type="PIRSF" id="PIRSF002741">
    <property type="entry name" value="MppA"/>
    <property type="match status" value="1"/>
</dbReference>
<evidence type="ECO:0000256" key="1">
    <source>
        <dbReference type="ARBA" id="ARBA00004418"/>
    </source>
</evidence>
<feature type="domain" description="Solute-binding protein family 5" evidence="3">
    <location>
        <begin position="107"/>
        <end position="505"/>
    </location>
</feature>
<dbReference type="RefSeq" id="WP_216964630.1">
    <property type="nucleotide sequence ID" value="NZ_JAHOPB010000002.1"/>
</dbReference>
<dbReference type="InterPro" id="IPR006311">
    <property type="entry name" value="TAT_signal"/>
</dbReference>
<comment type="caution">
    <text evidence="4">The sequence shown here is derived from an EMBL/GenBank/DDBJ whole genome shotgun (WGS) entry which is preliminary data.</text>
</comment>
<dbReference type="InterPro" id="IPR000914">
    <property type="entry name" value="SBP_5_dom"/>
</dbReference>
<evidence type="ECO:0000256" key="2">
    <source>
        <dbReference type="ARBA" id="ARBA00005695"/>
    </source>
</evidence>
<dbReference type="EMBL" id="JAHOPB010000002">
    <property type="protein sequence ID" value="MBU8876107.1"/>
    <property type="molecule type" value="Genomic_DNA"/>
</dbReference>
<comment type="similarity">
    <text evidence="2">Belongs to the bacterial solute-binding protein 5 family.</text>
</comment>
<dbReference type="PANTHER" id="PTHR30290:SF65">
    <property type="entry name" value="MONOACYL PHOSPHATIDYLINOSITOL TETRAMANNOSIDE-BINDING PROTEIN LPQW-RELATED"/>
    <property type="match status" value="1"/>
</dbReference>
<evidence type="ECO:0000259" key="3">
    <source>
        <dbReference type="Pfam" id="PF00496"/>
    </source>
</evidence>
<evidence type="ECO:0000313" key="4">
    <source>
        <dbReference type="EMBL" id="MBU8876107.1"/>
    </source>
</evidence>
<accession>A0ABS6IQX0</accession>